<reference evidence="1 2" key="1">
    <citation type="journal article" date="2013" name="Nat. Genet.">
        <title>The high-quality draft genome of peach (Prunus persica) identifies unique patterns of genetic diversity, domestication and genome evolution.</title>
        <authorList>
            <consortium name="International Peach Genome Initiative"/>
            <person name="Verde I."/>
            <person name="Abbott A.G."/>
            <person name="Scalabrin S."/>
            <person name="Jung S."/>
            <person name="Shu S."/>
            <person name="Marroni F."/>
            <person name="Zhebentyayeva T."/>
            <person name="Dettori M.T."/>
            <person name="Grimwood J."/>
            <person name="Cattonaro F."/>
            <person name="Zuccolo A."/>
            <person name="Rossini L."/>
            <person name="Jenkins J."/>
            <person name="Vendramin E."/>
            <person name="Meisel L.A."/>
            <person name="Decroocq V."/>
            <person name="Sosinski B."/>
            <person name="Prochnik S."/>
            <person name="Mitros T."/>
            <person name="Policriti A."/>
            <person name="Cipriani G."/>
            <person name="Dondini L."/>
            <person name="Ficklin S."/>
            <person name="Goodstein D.M."/>
            <person name="Xuan P."/>
            <person name="Del Fabbro C."/>
            <person name="Aramini V."/>
            <person name="Copetti D."/>
            <person name="Gonzalez S."/>
            <person name="Horner D.S."/>
            <person name="Falchi R."/>
            <person name="Lucas S."/>
            <person name="Mica E."/>
            <person name="Maldonado J."/>
            <person name="Lazzari B."/>
            <person name="Bielenberg D."/>
            <person name="Pirona R."/>
            <person name="Miculan M."/>
            <person name="Barakat A."/>
            <person name="Testolin R."/>
            <person name="Stella A."/>
            <person name="Tartarini S."/>
            <person name="Tonutti P."/>
            <person name="Arus P."/>
            <person name="Orellana A."/>
            <person name="Wells C."/>
            <person name="Main D."/>
            <person name="Vizzotto G."/>
            <person name="Silva H."/>
            <person name="Salamini F."/>
            <person name="Schmutz J."/>
            <person name="Morgante M."/>
            <person name="Rokhsar D.S."/>
        </authorList>
    </citation>
    <scope>NUCLEOTIDE SEQUENCE [LARGE SCALE GENOMIC DNA]</scope>
    <source>
        <strain evidence="2">cv. Nemared</strain>
    </source>
</reference>
<name>M5VI06_PRUPE</name>
<sequence length="93" mass="10656">MGFCDLHEFNLALIAKAAEAIAKIKFASTRNKDRLVWPFEKNGCYSVKSGYHWLHSSSITRQQNRPSSSRNADAVCWKFVWRIKAPPKIGNFI</sequence>
<protein>
    <submittedName>
        <fullName evidence="1">Uncharacterized protein</fullName>
    </submittedName>
</protein>
<evidence type="ECO:0000313" key="2">
    <source>
        <dbReference type="Proteomes" id="UP000006882"/>
    </source>
</evidence>
<keyword evidence="2" id="KW-1185">Reference proteome</keyword>
<evidence type="ECO:0000313" key="1">
    <source>
        <dbReference type="EMBL" id="ONH91052.1"/>
    </source>
</evidence>
<dbReference type="Proteomes" id="UP000006882">
    <property type="component" value="Chromosome G8"/>
</dbReference>
<organism evidence="1 2">
    <name type="scientific">Prunus persica</name>
    <name type="common">Peach</name>
    <name type="synonym">Amygdalus persica</name>
    <dbReference type="NCBI Taxonomy" id="3760"/>
    <lineage>
        <taxon>Eukaryota</taxon>
        <taxon>Viridiplantae</taxon>
        <taxon>Streptophyta</taxon>
        <taxon>Embryophyta</taxon>
        <taxon>Tracheophyta</taxon>
        <taxon>Spermatophyta</taxon>
        <taxon>Magnoliopsida</taxon>
        <taxon>eudicotyledons</taxon>
        <taxon>Gunneridae</taxon>
        <taxon>Pentapetalae</taxon>
        <taxon>rosids</taxon>
        <taxon>fabids</taxon>
        <taxon>Rosales</taxon>
        <taxon>Rosaceae</taxon>
        <taxon>Amygdaloideae</taxon>
        <taxon>Amygdaleae</taxon>
        <taxon>Prunus</taxon>
    </lineage>
</organism>
<dbReference type="HOGENOM" id="CLU_2403726_0_0_1"/>
<accession>M5VI06</accession>
<proteinExistence type="predicted"/>
<dbReference type="AlphaFoldDB" id="M5VI06"/>
<dbReference type="Gramene" id="ONH91052">
    <property type="protein sequence ID" value="ONH91052"/>
    <property type="gene ID" value="PRUPE_8G090500"/>
</dbReference>
<gene>
    <name evidence="1" type="ORF">PRUPE_8G090500</name>
</gene>
<dbReference type="EMBL" id="CM007658">
    <property type="protein sequence ID" value="ONH91052.1"/>
    <property type="molecule type" value="Genomic_DNA"/>
</dbReference>